<sequence length="274" mass="30581">MSMNAIHDENKYLEFIHIIVDSKVTLIQERTNENTPYPNNVNVPLRKWRGEMIELLAQSLRSHDIQQSIEGWACSSVTLFKQLEVSLEVALEDLHYFRHEIGKIIKTNAIENELSLETFYDILSLFHSGVDQAIYRLTVSYSHSLAGTVSSELSIPIVKVTKTIAILPLIGDINSGRAKDLMERALSEGASMELHYLIIDLSGVSVVDTMVADQLIKVVAALKLAGIQAILTGIRPQIAQTMVNLGIVLKHIPMFASLHTALIHLQKSKSIQKF</sequence>
<feature type="domain" description="STAS" evidence="2">
    <location>
        <begin position="154"/>
        <end position="265"/>
    </location>
</feature>
<dbReference type="Gene3D" id="3.30.750.24">
    <property type="entry name" value="STAS domain"/>
    <property type="match status" value="1"/>
</dbReference>
<dbReference type="Proteomes" id="UP000252118">
    <property type="component" value="Unassembled WGS sequence"/>
</dbReference>
<dbReference type="CDD" id="cd07041">
    <property type="entry name" value="STAS_RsbR_RsbS_like"/>
    <property type="match status" value="1"/>
</dbReference>
<dbReference type="SUPFAM" id="SSF52091">
    <property type="entry name" value="SpoIIaa-like"/>
    <property type="match status" value="1"/>
</dbReference>
<name>A0A366EZT6_9BACI</name>
<comment type="caution">
    <text evidence="3">The sequence shown here is derived from an EMBL/GenBank/DDBJ whole genome shotgun (WGS) entry which is preliminary data.</text>
</comment>
<evidence type="ECO:0000313" key="4">
    <source>
        <dbReference type="Proteomes" id="UP000252118"/>
    </source>
</evidence>
<dbReference type="InterPro" id="IPR051932">
    <property type="entry name" value="Bact_StressResp_Reg"/>
</dbReference>
<evidence type="ECO:0000256" key="1">
    <source>
        <dbReference type="ARBA" id="ARBA00022553"/>
    </source>
</evidence>
<dbReference type="OrthoDB" id="9800154at2"/>
<dbReference type="AlphaFoldDB" id="A0A366EZT6"/>
<dbReference type="PROSITE" id="PS50801">
    <property type="entry name" value="STAS"/>
    <property type="match status" value="1"/>
</dbReference>
<dbReference type="PANTHER" id="PTHR33745:SF3">
    <property type="entry name" value="RSBT CO-ANTAGONIST PROTEIN RSBRC"/>
    <property type="match status" value="1"/>
</dbReference>
<dbReference type="EMBL" id="QNRJ01000001">
    <property type="protein sequence ID" value="RBP07887.1"/>
    <property type="molecule type" value="Genomic_DNA"/>
</dbReference>
<evidence type="ECO:0000313" key="3">
    <source>
        <dbReference type="EMBL" id="RBP07887.1"/>
    </source>
</evidence>
<protein>
    <submittedName>
        <fullName evidence="3">RsbT co-antagonist protein RsbR</fullName>
    </submittedName>
</protein>
<organism evidence="3 4">
    <name type="scientific">Rossellomorea aquimaris</name>
    <dbReference type="NCBI Taxonomy" id="189382"/>
    <lineage>
        <taxon>Bacteria</taxon>
        <taxon>Bacillati</taxon>
        <taxon>Bacillota</taxon>
        <taxon>Bacilli</taxon>
        <taxon>Bacillales</taxon>
        <taxon>Bacillaceae</taxon>
        <taxon>Rossellomorea</taxon>
    </lineage>
</organism>
<dbReference type="InterPro" id="IPR002645">
    <property type="entry name" value="STAS_dom"/>
</dbReference>
<accession>A0A366EZT6</accession>
<proteinExistence type="predicted"/>
<reference evidence="3 4" key="1">
    <citation type="submission" date="2018-06" db="EMBL/GenBank/DDBJ databases">
        <title>Freshwater and sediment microbial communities from various areas in North America, analyzing microbe dynamics in response to fracking.</title>
        <authorList>
            <person name="Lamendella R."/>
        </authorList>
    </citation>
    <scope>NUCLEOTIDE SEQUENCE [LARGE SCALE GENOMIC DNA]</scope>
    <source>
        <strain evidence="3 4">97B</strain>
    </source>
</reference>
<gene>
    <name evidence="3" type="ORF">DET59_101255</name>
</gene>
<evidence type="ECO:0000259" key="2">
    <source>
        <dbReference type="PROSITE" id="PS50801"/>
    </source>
</evidence>
<keyword evidence="1" id="KW-0597">Phosphoprotein</keyword>
<dbReference type="RefSeq" id="WP_113967783.1">
    <property type="nucleotide sequence ID" value="NZ_QNRJ01000001.1"/>
</dbReference>
<dbReference type="PANTHER" id="PTHR33745">
    <property type="entry name" value="RSBT ANTAGONIST PROTEIN RSBS-RELATED"/>
    <property type="match status" value="1"/>
</dbReference>
<dbReference type="InterPro" id="IPR036513">
    <property type="entry name" value="STAS_dom_sf"/>
</dbReference>
<dbReference type="Pfam" id="PF01740">
    <property type="entry name" value="STAS"/>
    <property type="match status" value="1"/>
</dbReference>